<evidence type="ECO:0000256" key="9">
    <source>
        <dbReference type="ARBA" id="ARBA00023136"/>
    </source>
</evidence>
<keyword evidence="8 11" id="KW-0830">Ubiquinone</keyword>
<comment type="function">
    <text evidence="1">Core subunit of the mitochondrial membrane respiratory chain NADH dehydrogenase (Complex I) that is believed to belong to the minimal assembly required for catalysis. Complex I functions in the transfer of electrons from NADH to the respiratory chain. The immediate electron acceptor for the enzyme is believed to be ubiquinone.</text>
</comment>
<dbReference type="PROSITE" id="PS00668">
    <property type="entry name" value="COMPLEX1_ND1_2"/>
    <property type="match status" value="1"/>
</dbReference>
<gene>
    <name evidence="13" type="primary">nad1</name>
    <name evidence="13" type="ORF">PSOGMT01_0032</name>
</gene>
<feature type="transmembrane region" description="Helical" evidence="12">
    <location>
        <begin position="104"/>
        <end position="125"/>
    </location>
</feature>
<dbReference type="GO" id="GO:0009060">
    <property type="term" value="P:aerobic respiration"/>
    <property type="evidence" value="ECO:0007669"/>
    <property type="project" value="TreeGrafter"/>
</dbReference>
<dbReference type="InterPro" id="IPR001694">
    <property type="entry name" value="NADH_UbQ_OxRdtase_su1/FPO"/>
</dbReference>
<name>A0A485M961_9CRUS</name>
<evidence type="ECO:0000256" key="6">
    <source>
        <dbReference type="ARBA" id="ARBA00022692"/>
    </source>
</evidence>
<keyword evidence="7 12" id="KW-1133">Transmembrane helix</keyword>
<sequence length="308" mass="34546">MYLALIIKSILLVVSVLVGVAFLTLFEQKVLSYSQSRKGPMKVGFKGVLQPFSDALKLFSKEVLLPYMSNSYIYFFAPVLALGTVLTIWLVYPSFMGLEEINMSIIFMMCCLSLGVYALMAAGWASNSKFALLGGLRAVAQTISYEVNFALILLSFIVLVMSFELEVFMMYYSVWMGFLAPPLALAWFVSALAETSRTPFDFSEGESEIVSGFNTEFSAGPFALFFLAEYGSILFMSTLFSVVFMGGLDGGFYFYIKISLILFMFIWVRATLPRLRYDKLMDLSWVVFLPASISYLIFFVGVVMVSMI</sequence>
<feature type="transmembrane region" description="Helical" evidence="12">
    <location>
        <begin position="6"/>
        <end position="26"/>
    </location>
</feature>
<dbReference type="HAMAP" id="MF_01350">
    <property type="entry name" value="NDH1_NuoH"/>
    <property type="match status" value="1"/>
</dbReference>
<keyword evidence="11 13" id="KW-0496">Mitochondrion</keyword>
<feature type="transmembrane region" description="Helical" evidence="12">
    <location>
        <begin position="72"/>
        <end position="92"/>
    </location>
</feature>
<comment type="subcellular location">
    <subcellularLocation>
        <location evidence="10">Mitochondrion inner membrane</location>
        <topology evidence="10">Multi-pass membrane protein</topology>
    </subcellularLocation>
    <subcellularLocation>
        <location evidence="2">Mitochondrion membrane</location>
        <topology evidence="2">Multi-pass membrane protein</topology>
    </subcellularLocation>
</comment>
<evidence type="ECO:0000256" key="1">
    <source>
        <dbReference type="ARBA" id="ARBA00003257"/>
    </source>
</evidence>
<evidence type="ECO:0000256" key="10">
    <source>
        <dbReference type="RuleBase" id="RU000471"/>
    </source>
</evidence>
<keyword evidence="10" id="KW-0520">NAD</keyword>
<evidence type="ECO:0000256" key="4">
    <source>
        <dbReference type="ARBA" id="ARBA00021009"/>
    </source>
</evidence>
<dbReference type="GO" id="GO:0005743">
    <property type="term" value="C:mitochondrial inner membrane"/>
    <property type="evidence" value="ECO:0007669"/>
    <property type="project" value="UniProtKB-SubCell"/>
</dbReference>
<dbReference type="GO" id="GO:0003954">
    <property type="term" value="F:NADH dehydrogenase activity"/>
    <property type="evidence" value="ECO:0007669"/>
    <property type="project" value="TreeGrafter"/>
</dbReference>
<dbReference type="EMBL" id="LR536619">
    <property type="protein sequence ID" value="VFU78863.1"/>
    <property type="molecule type" value="Genomic_DNA"/>
</dbReference>
<dbReference type="PANTHER" id="PTHR11432">
    <property type="entry name" value="NADH DEHYDROGENASE SUBUNIT 1"/>
    <property type="match status" value="1"/>
</dbReference>
<feature type="transmembrane region" description="Helical" evidence="12">
    <location>
        <begin position="252"/>
        <end position="272"/>
    </location>
</feature>
<evidence type="ECO:0000313" key="13">
    <source>
        <dbReference type="EMBL" id="VFU78863.1"/>
    </source>
</evidence>
<comment type="catalytic activity">
    <reaction evidence="11">
        <text>a ubiquinone + NADH + 5 H(+)(in) = a ubiquinol + NAD(+) + 4 H(+)(out)</text>
        <dbReference type="Rhea" id="RHEA:29091"/>
        <dbReference type="Rhea" id="RHEA-COMP:9565"/>
        <dbReference type="Rhea" id="RHEA-COMP:9566"/>
        <dbReference type="ChEBI" id="CHEBI:15378"/>
        <dbReference type="ChEBI" id="CHEBI:16389"/>
        <dbReference type="ChEBI" id="CHEBI:17976"/>
        <dbReference type="ChEBI" id="CHEBI:57540"/>
        <dbReference type="ChEBI" id="CHEBI:57945"/>
        <dbReference type="EC" id="7.1.1.2"/>
    </reaction>
</comment>
<dbReference type="PANTHER" id="PTHR11432:SF3">
    <property type="entry name" value="NADH-UBIQUINONE OXIDOREDUCTASE CHAIN 1"/>
    <property type="match status" value="1"/>
</dbReference>
<feature type="transmembrane region" description="Helical" evidence="12">
    <location>
        <begin position="145"/>
        <end position="163"/>
    </location>
</feature>
<feature type="transmembrane region" description="Helical" evidence="12">
    <location>
        <begin position="284"/>
        <end position="307"/>
    </location>
</feature>
<evidence type="ECO:0000256" key="5">
    <source>
        <dbReference type="ARBA" id="ARBA00022448"/>
    </source>
</evidence>
<accession>A0A485M961</accession>
<geneLocation type="mitochondrion" evidence="13"/>
<dbReference type="Pfam" id="PF00146">
    <property type="entry name" value="NADHdh"/>
    <property type="match status" value="1"/>
</dbReference>
<comment type="similarity">
    <text evidence="3 10">Belongs to the complex I subunit 1 family.</text>
</comment>
<keyword evidence="5" id="KW-0813">Transport</keyword>
<reference evidence="13" key="1">
    <citation type="submission" date="2019-03" db="EMBL/GenBank/DDBJ databases">
        <authorList>
            <person name="Lefebure T."/>
            <person name="Lefebure T."/>
        </authorList>
    </citation>
    <scope>NUCLEOTIDE SEQUENCE [LARGE SCALE GENOMIC DNA]</scope>
</reference>
<keyword evidence="6 10" id="KW-0812">Transmembrane</keyword>
<dbReference type="AlphaFoldDB" id="A0A485M961"/>
<keyword evidence="9 12" id="KW-0472">Membrane</keyword>
<evidence type="ECO:0000256" key="2">
    <source>
        <dbReference type="ARBA" id="ARBA00004225"/>
    </source>
</evidence>
<protein>
    <recommendedName>
        <fullName evidence="4 11">NADH-ubiquinone oxidoreductase chain 1</fullName>
        <ecNumber evidence="11">7.1.1.2</ecNumber>
    </recommendedName>
</protein>
<dbReference type="GO" id="GO:0008137">
    <property type="term" value="F:NADH dehydrogenase (ubiquinone) activity"/>
    <property type="evidence" value="ECO:0007669"/>
    <property type="project" value="UniProtKB-EC"/>
</dbReference>
<proteinExistence type="inferred from homology"/>
<organism evidence="13">
    <name type="scientific">Proasellus solanasi</name>
    <dbReference type="NCBI Taxonomy" id="1282031"/>
    <lineage>
        <taxon>Eukaryota</taxon>
        <taxon>Metazoa</taxon>
        <taxon>Ecdysozoa</taxon>
        <taxon>Arthropoda</taxon>
        <taxon>Crustacea</taxon>
        <taxon>Multicrustacea</taxon>
        <taxon>Malacostraca</taxon>
        <taxon>Eumalacostraca</taxon>
        <taxon>Peracarida</taxon>
        <taxon>Isopoda</taxon>
        <taxon>Asellota</taxon>
        <taxon>Aselloidea</taxon>
        <taxon>Asellidae</taxon>
        <taxon>Proasellus</taxon>
    </lineage>
</organism>
<evidence type="ECO:0000256" key="7">
    <source>
        <dbReference type="ARBA" id="ARBA00022989"/>
    </source>
</evidence>
<evidence type="ECO:0000256" key="11">
    <source>
        <dbReference type="RuleBase" id="RU000473"/>
    </source>
</evidence>
<dbReference type="InterPro" id="IPR018086">
    <property type="entry name" value="NADH_UbQ_OxRdtase_su1_CS"/>
</dbReference>
<evidence type="ECO:0000256" key="3">
    <source>
        <dbReference type="ARBA" id="ARBA00010535"/>
    </source>
</evidence>
<feature type="transmembrane region" description="Helical" evidence="12">
    <location>
        <begin position="222"/>
        <end position="246"/>
    </location>
</feature>
<evidence type="ECO:0000256" key="12">
    <source>
        <dbReference type="SAM" id="Phobius"/>
    </source>
</evidence>
<feature type="transmembrane region" description="Helical" evidence="12">
    <location>
        <begin position="169"/>
        <end position="193"/>
    </location>
</feature>
<dbReference type="PROSITE" id="PS00667">
    <property type="entry name" value="COMPLEX1_ND1_1"/>
    <property type="match status" value="1"/>
</dbReference>
<dbReference type="EC" id="7.1.1.2" evidence="11"/>
<evidence type="ECO:0000256" key="8">
    <source>
        <dbReference type="ARBA" id="ARBA00023075"/>
    </source>
</evidence>